<keyword evidence="3" id="KW-1185">Reference proteome</keyword>
<dbReference type="CDD" id="cd00093">
    <property type="entry name" value="HTH_XRE"/>
    <property type="match status" value="1"/>
</dbReference>
<gene>
    <name evidence="2" type="ORF">ACFOUW_39605</name>
</gene>
<dbReference type="PROSITE" id="PS50943">
    <property type="entry name" value="HTH_CROC1"/>
    <property type="match status" value="1"/>
</dbReference>
<name>A0ABV7YSH4_9ACTN</name>
<protein>
    <submittedName>
        <fullName evidence="2">Helix-turn-helix domain-containing protein</fullName>
    </submittedName>
</protein>
<sequence length="385" mass="40462">MCHSARFFDAGLSQTQIAALAGISQSQVSRLVNGQNREPGMRTVGALAAGLGIPRHIVGLADDDRSEDNTYRRQFLAGALGTASAAALPARGQIGDEELLRVSTLTYRRLEQHTPSASLLAVVTAHLALARSMLEPATGGQRTRLLAALAEIAGLAGWLCADRNDAPGARSHYQMAVRASRTAGHPLLASYMQGSLGQYAFSAGDPAQGLRLIRDADARLPRSAPAIARAWLACLEGVALAHLGDRTALALVDHAERHLDAGAHQEPAWPWVFRFDASKVAAHRAVIASRLGLPAVASAAFDRAASPTSPKQAALTSVEYARALAAGGDLEQACEVAATAYDTGRKFGSERVRVAVRDLRAQLGAVSIPAAAALDDRLMTSYTDA</sequence>
<feature type="domain" description="HTH cro/C1-type" evidence="1">
    <location>
        <begin position="10"/>
        <end position="58"/>
    </location>
</feature>
<dbReference type="Pfam" id="PF01381">
    <property type="entry name" value="HTH_3"/>
    <property type="match status" value="1"/>
</dbReference>
<dbReference type="RefSeq" id="WP_205121697.1">
    <property type="nucleotide sequence ID" value="NZ_JAFBCM010000001.1"/>
</dbReference>
<organism evidence="2 3">
    <name type="scientific">Tenggerimyces flavus</name>
    <dbReference type="NCBI Taxonomy" id="1708749"/>
    <lineage>
        <taxon>Bacteria</taxon>
        <taxon>Bacillati</taxon>
        <taxon>Actinomycetota</taxon>
        <taxon>Actinomycetes</taxon>
        <taxon>Propionibacteriales</taxon>
        <taxon>Nocardioidaceae</taxon>
        <taxon>Tenggerimyces</taxon>
    </lineage>
</organism>
<dbReference type="Gene3D" id="1.25.40.10">
    <property type="entry name" value="Tetratricopeptide repeat domain"/>
    <property type="match status" value="1"/>
</dbReference>
<proteinExistence type="predicted"/>
<evidence type="ECO:0000259" key="1">
    <source>
        <dbReference type="PROSITE" id="PS50943"/>
    </source>
</evidence>
<dbReference type="SUPFAM" id="SSF47413">
    <property type="entry name" value="lambda repressor-like DNA-binding domains"/>
    <property type="match status" value="1"/>
</dbReference>
<evidence type="ECO:0000313" key="2">
    <source>
        <dbReference type="EMBL" id="MFC3766989.1"/>
    </source>
</evidence>
<comment type="caution">
    <text evidence="2">The sequence shown here is derived from an EMBL/GenBank/DDBJ whole genome shotgun (WGS) entry which is preliminary data.</text>
</comment>
<dbReference type="SMART" id="SM00530">
    <property type="entry name" value="HTH_XRE"/>
    <property type="match status" value="1"/>
</dbReference>
<dbReference type="EMBL" id="JBHRZH010000063">
    <property type="protein sequence ID" value="MFC3766989.1"/>
    <property type="molecule type" value="Genomic_DNA"/>
</dbReference>
<dbReference type="Proteomes" id="UP001595699">
    <property type="component" value="Unassembled WGS sequence"/>
</dbReference>
<dbReference type="InterPro" id="IPR010982">
    <property type="entry name" value="Lambda_DNA-bd_dom_sf"/>
</dbReference>
<dbReference type="InterPro" id="IPR001387">
    <property type="entry name" value="Cro/C1-type_HTH"/>
</dbReference>
<dbReference type="Gene3D" id="1.10.260.40">
    <property type="entry name" value="lambda repressor-like DNA-binding domains"/>
    <property type="match status" value="1"/>
</dbReference>
<evidence type="ECO:0000313" key="3">
    <source>
        <dbReference type="Proteomes" id="UP001595699"/>
    </source>
</evidence>
<reference evidence="3" key="1">
    <citation type="journal article" date="2019" name="Int. J. Syst. Evol. Microbiol.">
        <title>The Global Catalogue of Microorganisms (GCM) 10K type strain sequencing project: providing services to taxonomists for standard genome sequencing and annotation.</title>
        <authorList>
            <consortium name="The Broad Institute Genomics Platform"/>
            <consortium name="The Broad Institute Genome Sequencing Center for Infectious Disease"/>
            <person name="Wu L."/>
            <person name="Ma J."/>
        </authorList>
    </citation>
    <scope>NUCLEOTIDE SEQUENCE [LARGE SCALE GENOMIC DNA]</scope>
    <source>
        <strain evidence="3">CGMCC 4.7241</strain>
    </source>
</reference>
<accession>A0ABV7YSH4</accession>
<dbReference type="InterPro" id="IPR011990">
    <property type="entry name" value="TPR-like_helical_dom_sf"/>
</dbReference>